<evidence type="ECO:0000313" key="3">
    <source>
        <dbReference type="Proteomes" id="UP000014540"/>
    </source>
</evidence>
<keyword evidence="1" id="KW-0812">Transmembrane</keyword>
<proteinExistence type="predicted"/>
<sequence length="43" mass="5007">MLSVYLVFRSYFILFITDFVSFFPAASGPFTSIFFAIYILIIK</sequence>
<keyword evidence="3" id="KW-1185">Reference proteome</keyword>
<dbReference type="Proteomes" id="UP000014540">
    <property type="component" value="Unassembled WGS sequence"/>
</dbReference>
<feature type="transmembrane region" description="Helical" evidence="1">
    <location>
        <begin position="12"/>
        <end position="41"/>
    </location>
</feature>
<gene>
    <name evidence="2" type="ORF">LEP1GSC058_2328</name>
</gene>
<evidence type="ECO:0000313" key="2">
    <source>
        <dbReference type="EMBL" id="EPG75459.1"/>
    </source>
</evidence>
<dbReference type="EMBL" id="AKWZ02000003">
    <property type="protein sequence ID" value="EPG75459.1"/>
    <property type="molecule type" value="Genomic_DNA"/>
</dbReference>
<evidence type="ECO:0000256" key="1">
    <source>
        <dbReference type="SAM" id="Phobius"/>
    </source>
</evidence>
<dbReference type="AlphaFoldDB" id="S3V4A6"/>
<reference evidence="2" key="1">
    <citation type="submission" date="2013-04" db="EMBL/GenBank/DDBJ databases">
        <authorList>
            <person name="Harkins D.M."/>
            <person name="Durkin A.S."/>
            <person name="Selengut J.D."/>
            <person name="Sanka R."/>
            <person name="DePew J."/>
            <person name="Purushe J."/>
            <person name="Ahmed A."/>
            <person name="van der Linden H."/>
            <person name="Goris M.G.A."/>
            <person name="Hartskeerl R.A."/>
            <person name="Vinetz J.M."/>
            <person name="Sutton G.G."/>
            <person name="Nelson W.C."/>
            <person name="Fouts D.E."/>
        </authorList>
    </citation>
    <scope>NUCLEOTIDE SEQUENCE [LARGE SCALE GENOMIC DNA]</scope>
    <source>
        <strain evidence="2">BUT 6</strain>
    </source>
</reference>
<keyword evidence="1" id="KW-0472">Membrane</keyword>
<keyword evidence="1" id="KW-1133">Transmembrane helix</keyword>
<name>S3V4A6_9LEPT</name>
<protein>
    <submittedName>
        <fullName evidence="2">Uncharacterized protein</fullName>
    </submittedName>
</protein>
<accession>S3V4A6</accession>
<comment type="caution">
    <text evidence="2">The sequence shown here is derived from an EMBL/GenBank/DDBJ whole genome shotgun (WGS) entry which is preliminary data.</text>
</comment>
<organism evidence="2 3">
    <name type="scientific">Leptospira fainei serovar Hurstbridge str. BUT 6</name>
    <dbReference type="NCBI Taxonomy" id="1193011"/>
    <lineage>
        <taxon>Bacteria</taxon>
        <taxon>Pseudomonadati</taxon>
        <taxon>Spirochaetota</taxon>
        <taxon>Spirochaetia</taxon>
        <taxon>Leptospirales</taxon>
        <taxon>Leptospiraceae</taxon>
        <taxon>Leptospira</taxon>
    </lineage>
</organism>